<reference evidence="2" key="2">
    <citation type="submission" date="2015-01" db="EMBL/GenBank/DDBJ databases">
        <title>Evolutionary Origins and Diversification of the Mycorrhizal Mutualists.</title>
        <authorList>
            <consortium name="DOE Joint Genome Institute"/>
            <consortium name="Mycorrhizal Genomics Consortium"/>
            <person name="Kohler A."/>
            <person name="Kuo A."/>
            <person name="Nagy L.G."/>
            <person name="Floudas D."/>
            <person name="Copeland A."/>
            <person name="Barry K.W."/>
            <person name="Cichocki N."/>
            <person name="Veneault-Fourrey C."/>
            <person name="LaButti K."/>
            <person name="Lindquist E.A."/>
            <person name="Lipzen A."/>
            <person name="Lundell T."/>
            <person name="Morin E."/>
            <person name="Murat C."/>
            <person name="Riley R."/>
            <person name="Ohm R."/>
            <person name="Sun H."/>
            <person name="Tunlid A."/>
            <person name="Henrissat B."/>
            <person name="Grigoriev I.V."/>
            <person name="Hibbett D.S."/>
            <person name="Martin F."/>
        </authorList>
    </citation>
    <scope>NUCLEOTIDE SEQUENCE [LARGE SCALE GENOMIC DNA]</scope>
    <source>
        <strain evidence="2">MUT 4182</strain>
    </source>
</reference>
<dbReference type="Proteomes" id="UP000054248">
    <property type="component" value="Unassembled WGS sequence"/>
</dbReference>
<protein>
    <submittedName>
        <fullName evidence="1">Uncharacterized protein</fullName>
    </submittedName>
</protein>
<name>A0A0C3QNH2_9AGAM</name>
<gene>
    <name evidence="1" type="ORF">M407DRAFT_242570</name>
</gene>
<dbReference type="EMBL" id="KN822981">
    <property type="protein sequence ID" value="KIO29611.1"/>
    <property type="molecule type" value="Genomic_DNA"/>
</dbReference>
<accession>A0A0C3QNH2</accession>
<proteinExistence type="predicted"/>
<dbReference type="HOGENOM" id="CLU_3089022_0_0_1"/>
<keyword evidence="2" id="KW-1185">Reference proteome</keyword>
<organism evidence="1 2">
    <name type="scientific">Tulasnella calospora MUT 4182</name>
    <dbReference type="NCBI Taxonomy" id="1051891"/>
    <lineage>
        <taxon>Eukaryota</taxon>
        <taxon>Fungi</taxon>
        <taxon>Dikarya</taxon>
        <taxon>Basidiomycota</taxon>
        <taxon>Agaricomycotina</taxon>
        <taxon>Agaricomycetes</taxon>
        <taxon>Cantharellales</taxon>
        <taxon>Tulasnellaceae</taxon>
        <taxon>Tulasnella</taxon>
    </lineage>
</organism>
<reference evidence="1 2" key="1">
    <citation type="submission" date="2014-04" db="EMBL/GenBank/DDBJ databases">
        <authorList>
            <consortium name="DOE Joint Genome Institute"/>
            <person name="Kuo A."/>
            <person name="Girlanda M."/>
            <person name="Perotto S."/>
            <person name="Kohler A."/>
            <person name="Nagy L.G."/>
            <person name="Floudas D."/>
            <person name="Copeland A."/>
            <person name="Barry K.W."/>
            <person name="Cichocki N."/>
            <person name="Veneault-Fourrey C."/>
            <person name="LaButti K."/>
            <person name="Lindquist E.A."/>
            <person name="Lipzen A."/>
            <person name="Lundell T."/>
            <person name="Morin E."/>
            <person name="Murat C."/>
            <person name="Sun H."/>
            <person name="Tunlid A."/>
            <person name="Henrissat B."/>
            <person name="Grigoriev I.V."/>
            <person name="Hibbett D.S."/>
            <person name="Martin F."/>
            <person name="Nordberg H.P."/>
            <person name="Cantor M.N."/>
            <person name="Hua S.X."/>
        </authorList>
    </citation>
    <scope>NUCLEOTIDE SEQUENCE [LARGE SCALE GENOMIC DNA]</scope>
    <source>
        <strain evidence="1 2">MUT 4182</strain>
    </source>
</reference>
<dbReference type="AlphaFoldDB" id="A0A0C3QNH2"/>
<evidence type="ECO:0000313" key="1">
    <source>
        <dbReference type="EMBL" id="KIO29611.1"/>
    </source>
</evidence>
<evidence type="ECO:0000313" key="2">
    <source>
        <dbReference type="Proteomes" id="UP000054248"/>
    </source>
</evidence>
<sequence>MAVVLSWPSLVALTQLCFVLVLGQLRPQRYFLDGSQALHRRCPPRSLRQVLL</sequence>